<dbReference type="SMART" id="SM00054">
    <property type="entry name" value="EFh"/>
    <property type="match status" value="2"/>
</dbReference>
<dbReference type="PROSITE" id="PS00018">
    <property type="entry name" value="EF_HAND_1"/>
    <property type="match status" value="2"/>
</dbReference>
<organism evidence="9 10">
    <name type="scientific">Paramecium tetraurelia</name>
    <dbReference type="NCBI Taxonomy" id="5888"/>
    <lineage>
        <taxon>Eukaryota</taxon>
        <taxon>Sar</taxon>
        <taxon>Alveolata</taxon>
        <taxon>Ciliophora</taxon>
        <taxon>Intramacronucleata</taxon>
        <taxon>Oligohymenophorea</taxon>
        <taxon>Peniculida</taxon>
        <taxon>Parameciidae</taxon>
        <taxon>Paramecium</taxon>
    </lineage>
</organism>
<dbReference type="PROSITE" id="PS50222">
    <property type="entry name" value="EF_HAND_2"/>
    <property type="match status" value="2"/>
</dbReference>
<dbReference type="InterPro" id="IPR018247">
    <property type="entry name" value="EF_Hand_1_Ca_BS"/>
</dbReference>
<dbReference type="InterPro" id="IPR011992">
    <property type="entry name" value="EF-hand-dom_pair"/>
</dbReference>
<evidence type="ECO:0000256" key="3">
    <source>
        <dbReference type="ARBA" id="ARBA00022723"/>
    </source>
</evidence>
<dbReference type="RefSeq" id="XP_001430138.1">
    <property type="nucleotide sequence ID" value="XM_001430101.1"/>
</dbReference>
<dbReference type="Gene3D" id="1.10.238.10">
    <property type="entry name" value="EF-hand"/>
    <property type="match status" value="2"/>
</dbReference>
<evidence type="ECO:0000313" key="10">
    <source>
        <dbReference type="Proteomes" id="UP000000600"/>
    </source>
</evidence>
<dbReference type="GeneID" id="5015922"/>
<evidence type="ECO:0000313" key="9">
    <source>
        <dbReference type="EMBL" id="CAK62740.1"/>
    </source>
</evidence>
<reference evidence="9 10" key="1">
    <citation type="journal article" date="2006" name="Nature">
        <title>Global trends of whole-genome duplications revealed by the ciliate Paramecium tetraurelia.</title>
        <authorList>
            <consortium name="Genoscope"/>
            <person name="Aury J.-M."/>
            <person name="Jaillon O."/>
            <person name="Duret L."/>
            <person name="Noel B."/>
            <person name="Jubin C."/>
            <person name="Porcel B.M."/>
            <person name="Segurens B."/>
            <person name="Daubin V."/>
            <person name="Anthouard V."/>
            <person name="Aiach N."/>
            <person name="Arnaiz O."/>
            <person name="Billaut A."/>
            <person name="Beisson J."/>
            <person name="Blanc I."/>
            <person name="Bouhouche K."/>
            <person name="Camara F."/>
            <person name="Duharcourt S."/>
            <person name="Guigo R."/>
            <person name="Gogendeau D."/>
            <person name="Katinka M."/>
            <person name="Keller A.-M."/>
            <person name="Kissmehl R."/>
            <person name="Klotz C."/>
            <person name="Koll F."/>
            <person name="Le Moue A."/>
            <person name="Lepere C."/>
            <person name="Malinsky S."/>
            <person name="Nowacki M."/>
            <person name="Nowak J.K."/>
            <person name="Plattner H."/>
            <person name="Poulain J."/>
            <person name="Ruiz F."/>
            <person name="Serrano V."/>
            <person name="Zagulski M."/>
            <person name="Dessen P."/>
            <person name="Betermier M."/>
            <person name="Weissenbach J."/>
            <person name="Scarpelli C."/>
            <person name="Schachter V."/>
            <person name="Sperling L."/>
            <person name="Meyer E."/>
            <person name="Cohen J."/>
            <person name="Wincker P."/>
        </authorList>
    </citation>
    <scope>NUCLEOTIDE SEQUENCE [LARGE SCALE GENOMIC DNA]</scope>
    <source>
        <strain evidence="9 10">Stock d4-2</strain>
    </source>
</reference>
<dbReference type="InterPro" id="IPR028846">
    <property type="entry name" value="Recoverin"/>
</dbReference>
<feature type="domain" description="EF-hand" evidence="8">
    <location>
        <begin position="115"/>
        <end position="150"/>
    </location>
</feature>
<dbReference type="GO" id="GO:0005509">
    <property type="term" value="F:calcium ion binding"/>
    <property type="evidence" value="ECO:0000318"/>
    <property type="project" value="GO_Central"/>
</dbReference>
<dbReference type="eggNOG" id="ENOG502SGJI">
    <property type="taxonomic scope" value="Eukaryota"/>
</dbReference>
<dbReference type="EMBL" id="CT868020">
    <property type="protein sequence ID" value="CAK62740.1"/>
    <property type="molecule type" value="Genomic_DNA"/>
</dbReference>
<dbReference type="InterPro" id="IPR002048">
    <property type="entry name" value="EF_hand_dom"/>
</dbReference>
<evidence type="ECO:0000256" key="2">
    <source>
        <dbReference type="ARBA" id="ARBA00022707"/>
    </source>
</evidence>
<sequence length="562" mass="65700">MGSVSSNPNADETGTISNLPMHLRRMELKFDITKGVNPNLKQLLHCKRSLLEIRQVYEQFQRRSTSPFIDKNIFCKIVPFSRSNASFIFDQFCVGNKVLSIYEFICILTITAYTQYIHKVHFLYVVFDLDCSGNISLNELLIIFKSIILGYCKLTEAELPSYIQLEKFAKLMFLKSDIQVDNSLELSEIIEWLDNNPTGLQLFQMYEPKQKVQEPFEAFRSFRAYTEQEAENMLEMITKSNKNEYYMKSLNDQVGKRNKFSYMANTKSQQQQQISVIQQQRNQSLPKIQAQKQVNLEEELEELNILEKALDQHQKKYDLSTEKPSQSLHHPAQNPISLGKRVKSQGRIMKNIIITKGCTLTRNEIFRVKNYFDSLSDNKKVIGVKDFTKAFQNKPHMKRVTASLYNYLDSKQKGFVTFDQLILKLYPSLTKVQLDIINNWIKQYNEVFSKSSKESIELDVLKNNDTKQIKRKRILPKSSMIRIQQIYDLIDQENKGCKQIQQKLDISLEDLKKTFTYGFTAKEVEDLFRLHDLDKDGKLGMDDFIRIILPPDYVIEDEAEEQ</sequence>
<proteinExistence type="inferred from homology"/>
<dbReference type="OrthoDB" id="191686at2759"/>
<protein>
    <recommendedName>
        <fullName evidence="8">EF-hand domain-containing protein</fullName>
    </recommendedName>
</protein>
<dbReference type="InParanoid" id="A0BW23"/>
<dbReference type="KEGG" id="ptm:GSPATT00032592001"/>
<accession>A0BW23</accession>
<dbReference type="PANTHER" id="PTHR23055:SF178">
    <property type="entry name" value="NEUROCALCIN HOMOLOG"/>
    <property type="match status" value="1"/>
</dbReference>
<name>A0BW23_PARTE</name>
<keyword evidence="10" id="KW-1185">Reference proteome</keyword>
<feature type="region of interest" description="Disordered" evidence="7">
    <location>
        <begin position="315"/>
        <end position="334"/>
    </location>
</feature>
<evidence type="ECO:0000256" key="5">
    <source>
        <dbReference type="ARBA" id="ARBA00022837"/>
    </source>
</evidence>
<gene>
    <name evidence="9" type="ORF">GSPATT00032592001</name>
</gene>
<comment type="similarity">
    <text evidence="1">Belongs to the recoverin family.</text>
</comment>
<evidence type="ECO:0000256" key="7">
    <source>
        <dbReference type="SAM" id="MobiDB-lite"/>
    </source>
</evidence>
<keyword evidence="4" id="KW-0677">Repeat</keyword>
<feature type="domain" description="EF-hand" evidence="8">
    <location>
        <begin position="519"/>
        <end position="554"/>
    </location>
</feature>
<dbReference type="Pfam" id="PF13833">
    <property type="entry name" value="EF-hand_8"/>
    <property type="match status" value="1"/>
</dbReference>
<evidence type="ECO:0000256" key="6">
    <source>
        <dbReference type="ARBA" id="ARBA00023288"/>
    </source>
</evidence>
<dbReference type="PANTHER" id="PTHR23055">
    <property type="entry name" value="CALCIUM BINDING PROTEINS"/>
    <property type="match status" value="1"/>
</dbReference>
<dbReference type="GO" id="GO:0009966">
    <property type="term" value="P:regulation of signal transduction"/>
    <property type="evidence" value="ECO:0000318"/>
    <property type="project" value="GO_Central"/>
</dbReference>
<keyword evidence="6" id="KW-0449">Lipoprotein</keyword>
<evidence type="ECO:0000256" key="4">
    <source>
        <dbReference type="ARBA" id="ARBA00022737"/>
    </source>
</evidence>
<dbReference type="Proteomes" id="UP000000600">
    <property type="component" value="Unassembled WGS sequence"/>
</dbReference>
<keyword evidence="2" id="KW-0519">Myristate</keyword>
<keyword evidence="3" id="KW-0479">Metal-binding</keyword>
<dbReference type="HOGENOM" id="CLU_498280_0_0_1"/>
<dbReference type="AlphaFoldDB" id="A0BW23"/>
<evidence type="ECO:0000259" key="8">
    <source>
        <dbReference type="PROSITE" id="PS50222"/>
    </source>
</evidence>
<keyword evidence="5" id="KW-0106">Calcium</keyword>
<dbReference type="SUPFAM" id="SSF47473">
    <property type="entry name" value="EF-hand"/>
    <property type="match status" value="2"/>
</dbReference>
<evidence type="ECO:0000256" key="1">
    <source>
        <dbReference type="ARBA" id="ARBA00006049"/>
    </source>
</evidence>
<dbReference type="STRING" id="5888.A0BW23"/>